<accession>A0ABM7MUA8</accession>
<keyword evidence="3" id="KW-0808">Transferase</keyword>
<keyword evidence="1" id="KW-0732">Signal</keyword>
<dbReference type="RefSeq" id="WP_159338594.1">
    <property type="nucleotide sequence ID" value="NZ_AP024329.1"/>
</dbReference>
<dbReference type="InterPro" id="IPR052969">
    <property type="entry name" value="Thr-specific_kinase-like"/>
</dbReference>
<dbReference type="PANTHER" id="PTHR47763">
    <property type="entry name" value="ALPHA-PROTEIN KINASE VWKA"/>
    <property type="match status" value="1"/>
</dbReference>
<dbReference type="Gene3D" id="3.40.50.410">
    <property type="entry name" value="von Willebrand factor, type A domain"/>
    <property type="match status" value="1"/>
</dbReference>
<keyword evidence="3" id="KW-0723">Serine/threonine-protein kinase</keyword>
<name>A0ABM7MUA8_ERWRD</name>
<dbReference type="InterPro" id="IPR036465">
    <property type="entry name" value="vWFA_dom_sf"/>
</dbReference>
<dbReference type="PROSITE" id="PS50234">
    <property type="entry name" value="VWFA"/>
    <property type="match status" value="1"/>
</dbReference>
<dbReference type="PANTHER" id="PTHR47763:SF1">
    <property type="entry name" value="DUF659 DOMAIN-CONTAINING PROTEIN"/>
    <property type="match status" value="1"/>
</dbReference>
<evidence type="ECO:0000313" key="4">
    <source>
        <dbReference type="Proteomes" id="UP000677515"/>
    </source>
</evidence>
<keyword evidence="3" id="KW-0418">Kinase</keyword>
<sequence length="656" mass="71857">MIPSPMLRLALPLCALLLSSHALAADGDKPLLQEGKKTLFQRVLTTPGCTLSNAAGEAKGTIQPAFSSLYVYQKTEVKGASWIEVGPDSYGKKIGWLPQACTVDWKMQLTLAFTNPANRDRLLFFKERKNLDDILSAADPVSLVAPLRAKLKRDGHADGVQAQEPALFVDLQKQFYLLPILSGEEVMTEEGFYTRLLNVASVSKADATAAAAKEEESVNKIKGFNASVVFVIDSTISMGPYIDRTREAVNKIYDKIKQENLGEQVKFGLVSYRSNTKAVPGLEFSTKIFADPNQVKDGPDFLKKVADLKEAKVSSSLYDEDAYAGVMSAIDDIDWSPFGARYVVLITDAGAIEGSNKLSGTGLDASQLRLEAGNRGIAIYTLHLKTASGKDDHAKAESQYRDLSNFDSTQSNLYQTVDAGDLSVFGQQIDALASAITAQVKSAYMGDAAIGSAIYAKDDGKKLTPEQKLLQDTALIGHAMQLAYLGKKNGTQAPLVFKAWISDRDLIKQNIPTTDVRVLLTKGQLSDLSDVVSQILQAANEGMISPAKMFERLRTVAATMGADPNQLKQQENTKINDLGVLGEYLADLPYRSDVLNLDEETWKSWDGLSQEKFIRTLSAKLRHYQKYNADVDRWVELAAGSDPRDRVYPVPLEMMP</sequence>
<protein>
    <submittedName>
        <fullName evidence="3">Serine/threonine protein kinase</fullName>
    </submittedName>
</protein>
<dbReference type="CDD" id="cd00198">
    <property type="entry name" value="vWFA"/>
    <property type="match status" value="1"/>
</dbReference>
<gene>
    <name evidence="3" type="ORF">ERHA53_00740</name>
</gene>
<dbReference type="EMBL" id="AP024329">
    <property type="protein sequence ID" value="BCQ32731.1"/>
    <property type="molecule type" value="Genomic_DNA"/>
</dbReference>
<evidence type="ECO:0000313" key="3">
    <source>
        <dbReference type="EMBL" id="BCQ32731.1"/>
    </source>
</evidence>
<reference evidence="3 4" key="1">
    <citation type="submission" date="2021-01" db="EMBL/GenBank/DDBJ databases">
        <title>Complete genome sequence of Erwinia rhapontici MAFF 311153.</title>
        <authorList>
            <person name="Morohoshi T."/>
            <person name="Someya N."/>
        </authorList>
    </citation>
    <scope>NUCLEOTIDE SEQUENCE [LARGE SCALE GENOMIC DNA]</scope>
    <source>
        <strain evidence="3 4">MAFF 311153</strain>
    </source>
</reference>
<dbReference type="GO" id="GO:0004674">
    <property type="term" value="F:protein serine/threonine kinase activity"/>
    <property type="evidence" value="ECO:0007669"/>
    <property type="project" value="UniProtKB-KW"/>
</dbReference>
<evidence type="ECO:0000259" key="2">
    <source>
        <dbReference type="PROSITE" id="PS50234"/>
    </source>
</evidence>
<dbReference type="InterPro" id="IPR002035">
    <property type="entry name" value="VWF_A"/>
</dbReference>
<evidence type="ECO:0000256" key="1">
    <source>
        <dbReference type="SAM" id="SignalP"/>
    </source>
</evidence>
<keyword evidence="4" id="KW-1185">Reference proteome</keyword>
<dbReference type="Proteomes" id="UP000677515">
    <property type="component" value="Chromosome"/>
</dbReference>
<dbReference type="SUPFAM" id="SSF53300">
    <property type="entry name" value="vWA-like"/>
    <property type="match status" value="1"/>
</dbReference>
<dbReference type="SMART" id="SM00327">
    <property type="entry name" value="VWA"/>
    <property type="match status" value="1"/>
</dbReference>
<organism evidence="3 4">
    <name type="scientific">Erwinia rhapontici</name>
    <name type="common">Pectobacterium rhapontici</name>
    <dbReference type="NCBI Taxonomy" id="55212"/>
    <lineage>
        <taxon>Bacteria</taxon>
        <taxon>Pseudomonadati</taxon>
        <taxon>Pseudomonadota</taxon>
        <taxon>Gammaproteobacteria</taxon>
        <taxon>Enterobacterales</taxon>
        <taxon>Erwiniaceae</taxon>
        <taxon>Erwinia</taxon>
    </lineage>
</organism>
<proteinExistence type="predicted"/>
<feature type="chain" id="PRO_5045234432" evidence="1">
    <location>
        <begin position="25"/>
        <end position="656"/>
    </location>
</feature>
<feature type="domain" description="VWFA" evidence="2">
    <location>
        <begin position="227"/>
        <end position="429"/>
    </location>
</feature>
<feature type="signal peptide" evidence="1">
    <location>
        <begin position="1"/>
        <end position="24"/>
    </location>
</feature>